<feature type="transmembrane region" description="Helical" evidence="7">
    <location>
        <begin position="361"/>
        <end position="381"/>
    </location>
</feature>
<organism evidence="8 9">
    <name type="scientific">Lentibacillus kapialis</name>
    <dbReference type="NCBI Taxonomy" id="340214"/>
    <lineage>
        <taxon>Bacteria</taxon>
        <taxon>Bacillati</taxon>
        <taxon>Bacillota</taxon>
        <taxon>Bacilli</taxon>
        <taxon>Bacillales</taxon>
        <taxon>Bacillaceae</taxon>
        <taxon>Lentibacillus</taxon>
    </lineage>
</organism>
<feature type="transmembrane region" description="Helical" evidence="7">
    <location>
        <begin position="324"/>
        <end position="340"/>
    </location>
</feature>
<dbReference type="InterPro" id="IPR050833">
    <property type="entry name" value="Poly_Biosynth_Transport"/>
</dbReference>
<feature type="transmembrane region" description="Helical" evidence="7">
    <location>
        <begin position="149"/>
        <end position="170"/>
    </location>
</feature>
<feature type="transmembrane region" description="Helical" evidence="7">
    <location>
        <begin position="448"/>
        <end position="475"/>
    </location>
</feature>
<keyword evidence="5 7" id="KW-1133">Transmembrane helix</keyword>
<accession>A0A917Q1J5</accession>
<keyword evidence="9" id="KW-1185">Reference proteome</keyword>
<evidence type="ECO:0000256" key="2">
    <source>
        <dbReference type="ARBA" id="ARBA00007430"/>
    </source>
</evidence>
<feature type="transmembrane region" description="Helical" evidence="7">
    <location>
        <begin position="85"/>
        <end position="108"/>
    </location>
</feature>
<comment type="similarity">
    <text evidence="2">Belongs to the polysaccharide synthase family.</text>
</comment>
<evidence type="ECO:0000256" key="4">
    <source>
        <dbReference type="ARBA" id="ARBA00022692"/>
    </source>
</evidence>
<feature type="transmembrane region" description="Helical" evidence="7">
    <location>
        <begin position="47"/>
        <end position="73"/>
    </location>
</feature>
<feature type="transmembrane region" description="Helical" evidence="7">
    <location>
        <begin position="16"/>
        <end position="41"/>
    </location>
</feature>
<dbReference type="CDD" id="cd13127">
    <property type="entry name" value="MATE_tuaB_like"/>
    <property type="match status" value="1"/>
</dbReference>
<feature type="transmembrane region" description="Helical" evidence="7">
    <location>
        <begin position="293"/>
        <end position="312"/>
    </location>
</feature>
<evidence type="ECO:0000256" key="1">
    <source>
        <dbReference type="ARBA" id="ARBA00004651"/>
    </source>
</evidence>
<proteinExistence type="inferred from homology"/>
<gene>
    <name evidence="8" type="ORF">GCM10007063_30240</name>
</gene>
<dbReference type="RefSeq" id="WP_188633948.1">
    <property type="nucleotide sequence ID" value="NZ_BMNQ01000062.1"/>
</dbReference>
<keyword evidence="4 7" id="KW-0812">Transmembrane</keyword>
<evidence type="ECO:0000256" key="5">
    <source>
        <dbReference type="ARBA" id="ARBA00022989"/>
    </source>
</evidence>
<comment type="subcellular location">
    <subcellularLocation>
        <location evidence="1">Cell membrane</location>
        <topology evidence="1">Multi-pass membrane protein</topology>
    </subcellularLocation>
</comment>
<sequence>MRKADNEGLKTKTMHGFLWMLSGSGIQSVMQFFVLISLARLLDAETFGIIGAAFVVISFSKILATIGLGPALVQKKTISKEHVDTSFTFSIVLSVCLSIMLFVFSSTIADSFQIDRLQPVLQVMSAMLIFEGVAKVSESLIQRELKFHLLVRIQVISYVFYGMTGTILALSGFNVWALVFAHLIQTLIRTLLALHLQPYKYRFEFHFQALNELFYFSGGYSLTKISTELSDEGDNLMIGRFLGADSLGLYSRAYQLMITPANLLGNVLSQVLFPVASQLQDNRDKMAYLYTEGTRLALTLMFPFSLFIAIHADKIVLLLFGEQWLGLVGPFQVLALSLFFRSSDNISHTIAKAKGAVYYRAMISWIYAFMVLSFTFIGQFLGLTGAATGVSLAVFLNYIFSLILAVRLTHTKTWQLLRVHAGGITMAALVWIGSISTNYLLLPWVDHFIAQLLIDIMVFVLIYLVCLLSSPQFFIGMEGKRLVHRLQQKMSRRKRP</sequence>
<keyword evidence="3" id="KW-1003">Cell membrane</keyword>
<comment type="caution">
    <text evidence="8">The sequence shown here is derived from an EMBL/GenBank/DDBJ whole genome shotgun (WGS) entry which is preliminary data.</text>
</comment>
<feature type="transmembrane region" description="Helical" evidence="7">
    <location>
        <begin position="421"/>
        <end position="442"/>
    </location>
</feature>
<dbReference type="Proteomes" id="UP000658382">
    <property type="component" value="Unassembled WGS sequence"/>
</dbReference>
<name>A0A917Q1J5_9BACI</name>
<reference evidence="8" key="2">
    <citation type="submission" date="2020-09" db="EMBL/GenBank/DDBJ databases">
        <authorList>
            <person name="Sun Q."/>
            <person name="Ohkuma M."/>
        </authorList>
    </citation>
    <scope>NUCLEOTIDE SEQUENCE</scope>
    <source>
        <strain evidence="8">JCM 12580</strain>
    </source>
</reference>
<evidence type="ECO:0000256" key="3">
    <source>
        <dbReference type="ARBA" id="ARBA00022475"/>
    </source>
</evidence>
<dbReference type="GO" id="GO:0005886">
    <property type="term" value="C:plasma membrane"/>
    <property type="evidence" value="ECO:0007669"/>
    <property type="project" value="UniProtKB-SubCell"/>
</dbReference>
<evidence type="ECO:0000256" key="7">
    <source>
        <dbReference type="SAM" id="Phobius"/>
    </source>
</evidence>
<feature type="transmembrane region" description="Helical" evidence="7">
    <location>
        <begin position="387"/>
        <end position="409"/>
    </location>
</feature>
<reference evidence="8" key="1">
    <citation type="journal article" date="2014" name="Int. J. Syst. Evol. Microbiol.">
        <title>Complete genome sequence of Corynebacterium casei LMG S-19264T (=DSM 44701T), isolated from a smear-ripened cheese.</title>
        <authorList>
            <consortium name="US DOE Joint Genome Institute (JGI-PGF)"/>
            <person name="Walter F."/>
            <person name="Albersmeier A."/>
            <person name="Kalinowski J."/>
            <person name="Ruckert C."/>
        </authorList>
    </citation>
    <scope>NUCLEOTIDE SEQUENCE</scope>
    <source>
        <strain evidence="8">JCM 12580</strain>
    </source>
</reference>
<evidence type="ECO:0000313" key="8">
    <source>
        <dbReference type="EMBL" id="GGK05806.1"/>
    </source>
</evidence>
<protein>
    <submittedName>
        <fullName evidence="8">Lipopolysaccharide biosynthesis protein</fullName>
    </submittedName>
</protein>
<dbReference type="Pfam" id="PF13440">
    <property type="entry name" value="Polysacc_synt_3"/>
    <property type="match status" value="1"/>
</dbReference>
<dbReference type="AlphaFoldDB" id="A0A917Q1J5"/>
<evidence type="ECO:0000256" key="6">
    <source>
        <dbReference type="ARBA" id="ARBA00023136"/>
    </source>
</evidence>
<dbReference type="PANTHER" id="PTHR30250">
    <property type="entry name" value="PST FAMILY PREDICTED COLANIC ACID TRANSPORTER"/>
    <property type="match status" value="1"/>
</dbReference>
<dbReference type="EMBL" id="BMNQ01000062">
    <property type="protein sequence ID" value="GGK05806.1"/>
    <property type="molecule type" value="Genomic_DNA"/>
</dbReference>
<evidence type="ECO:0000313" key="9">
    <source>
        <dbReference type="Proteomes" id="UP000658382"/>
    </source>
</evidence>
<keyword evidence="6 7" id="KW-0472">Membrane</keyword>
<dbReference type="PANTHER" id="PTHR30250:SF10">
    <property type="entry name" value="LIPOPOLYSACCHARIDE BIOSYNTHESIS PROTEIN WZXC"/>
    <property type="match status" value="1"/>
</dbReference>